<dbReference type="RefSeq" id="WP_050335805.1">
    <property type="nucleotide sequence ID" value="NZ_CP012195.1"/>
</dbReference>
<dbReference type="KEGG" id="cure:CUREO_1536"/>
<proteinExistence type="predicted"/>
<sequence>MENKRQKLREYLKNHKPKNKIDLNHGSSDTKNENLKDNSNLKNNVENDLKSDENLDLNNLSSSKDNLKNENSINNANQNFNNSDKSRNLNKSNNLSNSTNKRDYDKEPLILKDYSISMATHLIMCGILWFIVFFALSVFVAQFDYKDESRNFHALFVVVFTYIVFFITDIYLFSIFNSSKRFVILYNSYAIFYKENKIKKEFFLKGKNIGVNSFFHMVKFVFRVFWPLCVLIVFVGMIESVKEGFYAIFIIFAPVTLAISYDFLFRRMIYKQINGNLNGFYENWLKIYIEIGWFRPGIHIRKGISLFFFNEKDYKDLKEYIQIVFDKNLDKDIKSISE</sequence>
<evidence type="ECO:0000256" key="2">
    <source>
        <dbReference type="SAM" id="Phobius"/>
    </source>
</evidence>
<accession>A0AAU8U5T6</accession>
<reference evidence="3 4" key="1">
    <citation type="journal article" date="2015" name="Genome Announc.">
        <title>Complete Genome Sequence of the Campylobacter ureolyticus Clinical Isolate RIGS 9880.</title>
        <authorList>
            <person name="Miller W.G."/>
            <person name="Yee E."/>
            <person name="On S.L."/>
            <person name="Andersen L.P."/>
            <person name="Bono J.L."/>
        </authorList>
    </citation>
    <scope>NUCLEOTIDE SEQUENCE [LARGE SCALE GENOMIC DNA]</scope>
    <source>
        <strain evidence="3 4">RIGS 9880</strain>
    </source>
</reference>
<organism evidence="3 4">
    <name type="scientific">Campylobacter ureolyticus RIGS 9880</name>
    <dbReference type="NCBI Taxonomy" id="1032069"/>
    <lineage>
        <taxon>Bacteria</taxon>
        <taxon>Pseudomonadati</taxon>
        <taxon>Campylobacterota</taxon>
        <taxon>Epsilonproteobacteria</taxon>
        <taxon>Campylobacterales</taxon>
        <taxon>Campylobacteraceae</taxon>
        <taxon>Campylobacter</taxon>
    </lineage>
</organism>
<feature type="transmembrane region" description="Helical" evidence="2">
    <location>
        <begin position="220"/>
        <end position="238"/>
    </location>
</feature>
<feature type="region of interest" description="Disordered" evidence="1">
    <location>
        <begin position="1"/>
        <end position="100"/>
    </location>
</feature>
<feature type="compositionally biased region" description="Basic and acidic residues" evidence="1">
    <location>
        <begin position="1"/>
        <end position="36"/>
    </location>
</feature>
<keyword evidence="2" id="KW-0472">Membrane</keyword>
<protein>
    <submittedName>
        <fullName evidence="3">Membrane protein</fullName>
    </submittedName>
</protein>
<keyword evidence="2" id="KW-0812">Transmembrane</keyword>
<name>A0AAU8U5T6_9BACT</name>
<keyword evidence="2" id="KW-1133">Transmembrane helix</keyword>
<dbReference type="AlphaFoldDB" id="A0AAU8U5T6"/>
<feature type="transmembrane region" description="Helical" evidence="2">
    <location>
        <begin position="152"/>
        <end position="173"/>
    </location>
</feature>
<feature type="transmembrane region" description="Helical" evidence="2">
    <location>
        <begin position="119"/>
        <end position="140"/>
    </location>
</feature>
<evidence type="ECO:0000313" key="3">
    <source>
        <dbReference type="EMBL" id="AKT91351.1"/>
    </source>
</evidence>
<feature type="compositionally biased region" description="Low complexity" evidence="1">
    <location>
        <begin position="56"/>
        <end position="99"/>
    </location>
</feature>
<dbReference type="EMBL" id="CP012195">
    <property type="protein sequence ID" value="AKT91351.1"/>
    <property type="molecule type" value="Genomic_DNA"/>
</dbReference>
<dbReference type="Proteomes" id="UP000063971">
    <property type="component" value="Chromosome"/>
</dbReference>
<gene>
    <name evidence="3" type="ORF">CUREO_1536</name>
</gene>
<feature type="transmembrane region" description="Helical" evidence="2">
    <location>
        <begin position="244"/>
        <end position="264"/>
    </location>
</feature>
<evidence type="ECO:0000256" key="1">
    <source>
        <dbReference type="SAM" id="MobiDB-lite"/>
    </source>
</evidence>
<evidence type="ECO:0000313" key="4">
    <source>
        <dbReference type="Proteomes" id="UP000063971"/>
    </source>
</evidence>